<name>A0AAW1U1E1_9CUCU</name>
<accession>A0AAW1U1E1</accession>
<protein>
    <submittedName>
        <fullName evidence="1">Uncharacterized protein</fullName>
    </submittedName>
</protein>
<dbReference type="AlphaFoldDB" id="A0AAW1U1E1"/>
<organism evidence="1 2">
    <name type="scientific">Henosepilachna vigintioctopunctata</name>
    <dbReference type="NCBI Taxonomy" id="420089"/>
    <lineage>
        <taxon>Eukaryota</taxon>
        <taxon>Metazoa</taxon>
        <taxon>Ecdysozoa</taxon>
        <taxon>Arthropoda</taxon>
        <taxon>Hexapoda</taxon>
        <taxon>Insecta</taxon>
        <taxon>Pterygota</taxon>
        <taxon>Neoptera</taxon>
        <taxon>Endopterygota</taxon>
        <taxon>Coleoptera</taxon>
        <taxon>Polyphaga</taxon>
        <taxon>Cucujiformia</taxon>
        <taxon>Coccinelloidea</taxon>
        <taxon>Coccinellidae</taxon>
        <taxon>Epilachninae</taxon>
        <taxon>Epilachnini</taxon>
        <taxon>Henosepilachna</taxon>
    </lineage>
</organism>
<proteinExistence type="predicted"/>
<dbReference type="Proteomes" id="UP001431783">
    <property type="component" value="Unassembled WGS sequence"/>
</dbReference>
<evidence type="ECO:0000313" key="1">
    <source>
        <dbReference type="EMBL" id="KAK9874464.1"/>
    </source>
</evidence>
<keyword evidence="2" id="KW-1185">Reference proteome</keyword>
<comment type="caution">
    <text evidence="1">The sequence shown here is derived from an EMBL/GenBank/DDBJ whole genome shotgun (WGS) entry which is preliminary data.</text>
</comment>
<evidence type="ECO:0000313" key="2">
    <source>
        <dbReference type="Proteomes" id="UP001431783"/>
    </source>
</evidence>
<gene>
    <name evidence="1" type="ORF">WA026_002807</name>
</gene>
<reference evidence="1 2" key="1">
    <citation type="submission" date="2023-03" db="EMBL/GenBank/DDBJ databases">
        <title>Genome insight into feeding habits of ladybird beetles.</title>
        <authorList>
            <person name="Li H.-S."/>
            <person name="Huang Y.-H."/>
            <person name="Pang H."/>
        </authorList>
    </citation>
    <scope>NUCLEOTIDE SEQUENCE [LARGE SCALE GENOMIC DNA]</scope>
    <source>
        <strain evidence="1">SYSU_2023b</strain>
        <tissue evidence="1">Whole body</tissue>
    </source>
</reference>
<sequence>MVKQRELLAVASTSSIDSLECLEKSDEEQLSNSKHSTQILCSEKSSKRGKKSFVTTKLVAALDRCQLSIRDSVYILYAVV</sequence>
<dbReference type="EMBL" id="JARQZJ010000031">
    <property type="protein sequence ID" value="KAK9874464.1"/>
    <property type="molecule type" value="Genomic_DNA"/>
</dbReference>